<comment type="caution">
    <text evidence="5">The sequence shown here is derived from an EMBL/GenBank/DDBJ whole genome shotgun (WGS) entry which is preliminary data.</text>
</comment>
<gene>
    <name evidence="5" type="ORF">BJ971_003592</name>
</gene>
<evidence type="ECO:0000259" key="3">
    <source>
        <dbReference type="Pfam" id="PF00534"/>
    </source>
</evidence>
<feature type="domain" description="Glycosyl transferase family 1" evidence="3">
    <location>
        <begin position="200"/>
        <end position="357"/>
    </location>
</feature>
<protein>
    <submittedName>
        <fullName evidence="5">Glycosyltransferase involved in cell wall biosynthesis</fullName>
    </submittedName>
</protein>
<dbReference type="Gene3D" id="3.40.50.2000">
    <property type="entry name" value="Glycogen Phosphorylase B"/>
    <property type="match status" value="2"/>
</dbReference>
<dbReference type="InterPro" id="IPR001296">
    <property type="entry name" value="Glyco_trans_1"/>
</dbReference>
<dbReference type="InterPro" id="IPR028098">
    <property type="entry name" value="Glyco_trans_4-like_N"/>
</dbReference>
<keyword evidence="6" id="KW-1185">Reference proteome</keyword>
<dbReference type="RefSeq" id="WP_184994401.1">
    <property type="nucleotide sequence ID" value="NZ_BOMK01000042.1"/>
</dbReference>
<evidence type="ECO:0000256" key="2">
    <source>
        <dbReference type="ARBA" id="ARBA00022679"/>
    </source>
</evidence>
<name>A0A7W7HYE4_9ACTN</name>
<feature type="domain" description="Glycosyltransferase subfamily 4-like N-terminal" evidence="4">
    <location>
        <begin position="13"/>
        <end position="192"/>
    </location>
</feature>
<dbReference type="Pfam" id="PF13439">
    <property type="entry name" value="Glyco_transf_4"/>
    <property type="match status" value="1"/>
</dbReference>
<keyword evidence="2 5" id="KW-0808">Transferase</keyword>
<sequence>MKVLFLINNGFGIGGTITTTFNLGGALAERGHQVEVLSTMRWHDVPQLPLHPDVRLMALVEARKGHPDYLKDDPQRGLPPNVYPKADYRSSDYDLMVEERYERYLKGSDADVVIATRAGLIAYVARFAPARMIRIGQEHLTRLHQRKAMRAELPLHLRKLDAFVTNTARDAEDYRAHVKLTNTELTSIPNSVPAPAVPRSHGRDKIVVAAGRLVGTKRYDLLIRAFAAVAAERPDWQLRIYGQGQEAGDLRALVAELGLHDNVLMMGPYTPIETEWAKGAIAAVTSDRESFGMTLVEAMRAGVPVVSTAAPHGPAEILQDGVDGLLTPVGDEAAMAAALLRLINDDAEREAMADAALKNSERYDPALIAERYEQLFERLAARKARWRWWHRLQPRPAPQPALGPALTSAVPTVDAQVTADGELVLAGGAGLVWCRGEDKVPVGGDLTEGNWRLRTQDGAAVRAGRLDTRALIAGTATRVELPHRLNDGCLGLRVWDRPAYAEIAAVRIDGDGLRIEGRLVGAEPAGPVLELRGDTDRELPASVTDSGFAVRIGALPAGTWQLWLRPAPGLPALRLGRILDDVIRKDHAYVLPPIVTGGVTMQPLYDTNNQFSIRVTG</sequence>
<dbReference type="Pfam" id="PF00534">
    <property type="entry name" value="Glycos_transf_1"/>
    <property type="match status" value="1"/>
</dbReference>
<dbReference type="PANTHER" id="PTHR12526">
    <property type="entry name" value="GLYCOSYLTRANSFERASE"/>
    <property type="match status" value="1"/>
</dbReference>
<evidence type="ECO:0000313" key="5">
    <source>
        <dbReference type="EMBL" id="MBB4763036.1"/>
    </source>
</evidence>
<organism evidence="5 6">
    <name type="scientific">Actinoplanes digitatis</name>
    <dbReference type="NCBI Taxonomy" id="1868"/>
    <lineage>
        <taxon>Bacteria</taxon>
        <taxon>Bacillati</taxon>
        <taxon>Actinomycetota</taxon>
        <taxon>Actinomycetes</taxon>
        <taxon>Micromonosporales</taxon>
        <taxon>Micromonosporaceae</taxon>
        <taxon>Actinoplanes</taxon>
    </lineage>
</organism>
<dbReference type="Proteomes" id="UP000578112">
    <property type="component" value="Unassembled WGS sequence"/>
</dbReference>
<dbReference type="EMBL" id="JACHNH010000001">
    <property type="protein sequence ID" value="MBB4763036.1"/>
    <property type="molecule type" value="Genomic_DNA"/>
</dbReference>
<dbReference type="AlphaFoldDB" id="A0A7W7HYE4"/>
<reference evidence="5 6" key="1">
    <citation type="submission" date="2020-08" db="EMBL/GenBank/DDBJ databases">
        <title>Sequencing the genomes of 1000 actinobacteria strains.</title>
        <authorList>
            <person name="Klenk H.-P."/>
        </authorList>
    </citation>
    <scope>NUCLEOTIDE SEQUENCE [LARGE SCALE GENOMIC DNA]</scope>
    <source>
        <strain evidence="5 6">DSM 43149</strain>
    </source>
</reference>
<accession>A0A7W7HYE4</accession>
<dbReference type="GO" id="GO:0016757">
    <property type="term" value="F:glycosyltransferase activity"/>
    <property type="evidence" value="ECO:0007669"/>
    <property type="project" value="UniProtKB-KW"/>
</dbReference>
<keyword evidence="1" id="KW-0328">Glycosyltransferase</keyword>
<dbReference type="SUPFAM" id="SSF53756">
    <property type="entry name" value="UDP-Glycosyltransferase/glycogen phosphorylase"/>
    <property type="match status" value="1"/>
</dbReference>
<dbReference type="PANTHER" id="PTHR12526:SF627">
    <property type="entry name" value="D-RHAMNOSYLTRANSFERASE WBPZ"/>
    <property type="match status" value="1"/>
</dbReference>
<evidence type="ECO:0000313" key="6">
    <source>
        <dbReference type="Proteomes" id="UP000578112"/>
    </source>
</evidence>
<proteinExistence type="predicted"/>
<evidence type="ECO:0000256" key="1">
    <source>
        <dbReference type="ARBA" id="ARBA00022676"/>
    </source>
</evidence>
<evidence type="ECO:0000259" key="4">
    <source>
        <dbReference type="Pfam" id="PF13439"/>
    </source>
</evidence>